<dbReference type="PANTHER" id="PTHR24356:SF406">
    <property type="entry name" value="3-PHOSPHOINOSITIDE-DEPENDENT PROTEIN KINASE 1"/>
    <property type="match status" value="1"/>
</dbReference>
<keyword evidence="9 14" id="KW-0547">Nucleotide-binding</keyword>
<evidence type="ECO:0000313" key="18">
    <source>
        <dbReference type="EMBL" id="CAP27958.2"/>
    </source>
</evidence>
<evidence type="ECO:0000313" key="19">
    <source>
        <dbReference type="Proteomes" id="UP000008549"/>
    </source>
</evidence>
<dbReference type="EMBL" id="HE600971">
    <property type="protein sequence ID" value="CAP27958.2"/>
    <property type="molecule type" value="Genomic_DNA"/>
</dbReference>
<sequence>MKDKPPPSISGSTRSSHDGSQTDQLCETTMKLSLQSTTTVSKHNLMKAQELITQTIQAGCPKRSPSDFTFLTSLGEGAYSQVFRCKENETDAAFAIKVLQKDHLLRHDKMDAIIREKNILLYLTQTCGGHPFITQLYTFFHDSARIYFVMNLVEAGDLSESLSHFGSFDSATTKFFASEILVGLQFLHDHNIIHRDLKPENVLIQQNGHISLGDFGCAQAFGELVLSQTGFSDDDQASSKLSDSPFSTAKDDYYREQEEGSERRTTFVGTALYVSPEMLSDGDVGPQTDIWGLGCIIYQCLSGQPPFRAVNQYHLMKKIKNAELMFPEGFPKDLQKLVASILLVDPNNRITREKLMDHQFFHDVDWENLLTATPPVLHAYCPATFGDQEYYSTVDGIEPVFDDRVAPRNLNFENQSTSQPSTLVPHSFSEKNLNFRPSNAEAKNPLVPETSGKQNLKADARAELAEKRKLHNENEWRVYTPQNLILKYGYLNKKRGLFARRRMFLLTEGPHLLYIDEGIKTIKGEIPWTPCMQVEYKNPGTFFIHTPNRVYYLFDPEKTAAEWCKAIEAVRKQYATVIEDIFTVAMRDGTFGDIYGKKKTRKLIILQEMVREQKALVRKQEQKEKEALKAEKKAAKKKTKQTEK</sequence>
<dbReference type="GO" id="GO:0035556">
    <property type="term" value="P:intracellular signal transduction"/>
    <property type="evidence" value="ECO:0000318"/>
    <property type="project" value="GO_Central"/>
</dbReference>
<dbReference type="PROSITE" id="PS50011">
    <property type="entry name" value="PROTEIN_KINASE_DOM"/>
    <property type="match status" value="1"/>
</dbReference>
<evidence type="ECO:0000256" key="11">
    <source>
        <dbReference type="ARBA" id="ARBA00022840"/>
    </source>
</evidence>
<dbReference type="FunFam" id="1.10.510.10:FF:000764">
    <property type="entry name" value="AGC/PDK1 protein kinase, variant 1"/>
    <property type="match status" value="1"/>
</dbReference>
<dbReference type="Gene3D" id="2.30.29.30">
    <property type="entry name" value="Pleckstrin-homology domain (PH domain)/Phosphotyrosine-binding domain (PTB)"/>
    <property type="match status" value="1"/>
</dbReference>
<feature type="region of interest" description="Disordered" evidence="16">
    <location>
        <begin position="1"/>
        <end position="23"/>
    </location>
</feature>
<dbReference type="PANTHER" id="PTHR24356">
    <property type="entry name" value="SERINE/THREONINE-PROTEIN KINASE"/>
    <property type="match status" value="1"/>
</dbReference>
<keyword evidence="11 14" id="KW-0067">ATP-binding</keyword>
<keyword evidence="8" id="KW-0808">Transferase</keyword>
<evidence type="ECO:0000256" key="3">
    <source>
        <dbReference type="ARBA" id="ARBA00012513"/>
    </source>
</evidence>
<dbReference type="InterPro" id="IPR033931">
    <property type="entry name" value="PDK1-typ_PH"/>
</dbReference>
<dbReference type="Proteomes" id="UP000008549">
    <property type="component" value="Unassembled WGS sequence"/>
</dbReference>
<evidence type="ECO:0000256" key="13">
    <source>
        <dbReference type="ARBA" id="ARBA00048679"/>
    </source>
</evidence>
<evidence type="ECO:0000259" key="17">
    <source>
        <dbReference type="PROSITE" id="PS50011"/>
    </source>
</evidence>
<dbReference type="HOGENOM" id="CLU_000288_63_9_1"/>
<dbReference type="FunFam" id="2.30.29.30:FF:000324">
    <property type="entry name" value="Phosphoinositide-dependent kinase 1, isoform F"/>
    <property type="match status" value="1"/>
</dbReference>
<organism evidence="18 19">
    <name type="scientific">Caenorhabditis briggsae</name>
    <dbReference type="NCBI Taxonomy" id="6238"/>
    <lineage>
        <taxon>Eukaryota</taxon>
        <taxon>Metazoa</taxon>
        <taxon>Ecdysozoa</taxon>
        <taxon>Nematoda</taxon>
        <taxon>Chromadorea</taxon>
        <taxon>Rhabditida</taxon>
        <taxon>Rhabditina</taxon>
        <taxon>Rhabditomorpha</taxon>
        <taxon>Rhabditoidea</taxon>
        <taxon>Rhabditidae</taxon>
        <taxon>Peloderinae</taxon>
        <taxon>Caenorhabditis</taxon>
    </lineage>
</organism>
<evidence type="ECO:0000256" key="1">
    <source>
        <dbReference type="ARBA" id="ARBA00004496"/>
    </source>
</evidence>
<dbReference type="GO" id="GO:0005737">
    <property type="term" value="C:cytoplasm"/>
    <property type="evidence" value="ECO:0007669"/>
    <property type="project" value="UniProtKB-SubCell"/>
</dbReference>
<keyword evidence="5" id="KW-0217">Developmental protein</keyword>
<comment type="subcellular location">
    <subcellularLocation>
        <location evidence="1">Cytoplasm</location>
    </subcellularLocation>
</comment>
<dbReference type="CDD" id="cd05581">
    <property type="entry name" value="STKc_PDK1"/>
    <property type="match status" value="1"/>
</dbReference>
<evidence type="ECO:0000313" key="20">
    <source>
        <dbReference type="WormBase" id="CBG08059a"/>
    </source>
</evidence>
<evidence type="ECO:0000256" key="2">
    <source>
        <dbReference type="ARBA" id="ARBA00010006"/>
    </source>
</evidence>
<dbReference type="SUPFAM" id="SSF50729">
    <property type="entry name" value="PH domain-like"/>
    <property type="match status" value="1"/>
</dbReference>
<protein>
    <recommendedName>
        <fullName evidence="4">3-phosphoinositide-dependent protein kinase 1</fullName>
        <ecNumber evidence="3">2.7.11.1</ecNumber>
    </recommendedName>
</protein>
<dbReference type="InterPro" id="IPR050236">
    <property type="entry name" value="Ser_Thr_kinase_AGC"/>
</dbReference>
<comment type="catalytic activity">
    <reaction evidence="12">
        <text>L-threonyl-[protein] + ATP = O-phospho-L-threonyl-[protein] + ADP + H(+)</text>
        <dbReference type="Rhea" id="RHEA:46608"/>
        <dbReference type="Rhea" id="RHEA-COMP:11060"/>
        <dbReference type="Rhea" id="RHEA-COMP:11605"/>
        <dbReference type="ChEBI" id="CHEBI:15378"/>
        <dbReference type="ChEBI" id="CHEBI:30013"/>
        <dbReference type="ChEBI" id="CHEBI:30616"/>
        <dbReference type="ChEBI" id="CHEBI:61977"/>
        <dbReference type="ChEBI" id="CHEBI:456216"/>
        <dbReference type="EC" id="2.7.11.1"/>
    </reaction>
</comment>
<dbReference type="InterPro" id="IPR011993">
    <property type="entry name" value="PH-like_dom_sf"/>
</dbReference>
<evidence type="ECO:0000256" key="12">
    <source>
        <dbReference type="ARBA" id="ARBA00047899"/>
    </source>
</evidence>
<comment type="catalytic activity">
    <reaction evidence="13">
        <text>L-seryl-[protein] + ATP = O-phospho-L-seryl-[protein] + ADP + H(+)</text>
        <dbReference type="Rhea" id="RHEA:17989"/>
        <dbReference type="Rhea" id="RHEA-COMP:9863"/>
        <dbReference type="Rhea" id="RHEA-COMP:11604"/>
        <dbReference type="ChEBI" id="CHEBI:15378"/>
        <dbReference type="ChEBI" id="CHEBI:29999"/>
        <dbReference type="ChEBI" id="CHEBI:30616"/>
        <dbReference type="ChEBI" id="CHEBI:83421"/>
        <dbReference type="ChEBI" id="CHEBI:456216"/>
        <dbReference type="EC" id="2.7.11.1"/>
    </reaction>
</comment>
<reference evidence="18 19" key="1">
    <citation type="journal article" date="2003" name="PLoS Biol.">
        <title>The genome sequence of Caenorhabditis briggsae: a platform for comparative genomics.</title>
        <authorList>
            <person name="Stein L.D."/>
            <person name="Bao Z."/>
            <person name="Blasiar D."/>
            <person name="Blumenthal T."/>
            <person name="Brent M.R."/>
            <person name="Chen N."/>
            <person name="Chinwalla A."/>
            <person name="Clarke L."/>
            <person name="Clee C."/>
            <person name="Coghlan A."/>
            <person name="Coulson A."/>
            <person name="D'Eustachio P."/>
            <person name="Fitch D.H."/>
            <person name="Fulton L.A."/>
            <person name="Fulton R.E."/>
            <person name="Griffiths-Jones S."/>
            <person name="Harris T.W."/>
            <person name="Hillier L.W."/>
            <person name="Kamath R."/>
            <person name="Kuwabara P.E."/>
            <person name="Mardis E.R."/>
            <person name="Marra M.A."/>
            <person name="Miner T.L."/>
            <person name="Minx P."/>
            <person name="Mullikin J.C."/>
            <person name="Plumb R.W."/>
            <person name="Rogers J."/>
            <person name="Schein J.E."/>
            <person name="Sohrmann M."/>
            <person name="Spieth J."/>
            <person name="Stajich J.E."/>
            <person name="Wei C."/>
            <person name="Willey D."/>
            <person name="Wilson R.K."/>
            <person name="Durbin R."/>
            <person name="Waterston R.H."/>
        </authorList>
    </citation>
    <scope>NUCLEOTIDE SEQUENCE [LARGE SCALE GENOMIC DNA]</scope>
    <source>
        <strain evidence="18 19">AF16</strain>
    </source>
</reference>
<dbReference type="InterPro" id="IPR000719">
    <property type="entry name" value="Prot_kinase_dom"/>
</dbReference>
<proteinExistence type="inferred from homology"/>
<comment type="similarity">
    <text evidence="2">Belongs to the protein kinase superfamily. AGC Ser/Thr protein kinase family. PDPK1 subfamily.</text>
</comment>
<dbReference type="FunFam" id="3.30.200.20:FF:001188">
    <property type="entry name" value="3-phosphoinositide-dependent protein kinase 1"/>
    <property type="match status" value="1"/>
</dbReference>
<dbReference type="PROSITE" id="PS00107">
    <property type="entry name" value="PROTEIN_KINASE_ATP"/>
    <property type="match status" value="1"/>
</dbReference>
<evidence type="ECO:0000256" key="14">
    <source>
        <dbReference type="PROSITE-ProRule" id="PRU10141"/>
    </source>
</evidence>
<dbReference type="Gene3D" id="1.10.510.10">
    <property type="entry name" value="Transferase(Phosphotransferase) domain 1"/>
    <property type="match status" value="1"/>
</dbReference>
<keyword evidence="6" id="KW-0963">Cytoplasm</keyword>
<dbReference type="WormBase" id="CBG08059a">
    <property type="protein sequence ID" value="CBP40271"/>
    <property type="gene ID" value="WBGene00029925"/>
    <property type="gene designation" value="Cbr-pdk-1.1"/>
</dbReference>
<evidence type="ECO:0000256" key="7">
    <source>
        <dbReference type="ARBA" id="ARBA00022527"/>
    </source>
</evidence>
<evidence type="ECO:0000256" key="10">
    <source>
        <dbReference type="ARBA" id="ARBA00022777"/>
    </source>
</evidence>
<dbReference type="InterPro" id="IPR039046">
    <property type="entry name" value="PDPK1"/>
</dbReference>
<dbReference type="eggNOG" id="KOG0592">
    <property type="taxonomic scope" value="Eukaryota"/>
</dbReference>
<evidence type="ECO:0000256" key="5">
    <source>
        <dbReference type="ARBA" id="ARBA00022473"/>
    </source>
</evidence>
<dbReference type="SMART" id="SM00220">
    <property type="entry name" value="S_TKc"/>
    <property type="match status" value="1"/>
</dbReference>
<dbReference type="CDD" id="cd01262">
    <property type="entry name" value="PH_PDK1"/>
    <property type="match status" value="1"/>
</dbReference>
<keyword evidence="7" id="KW-0723">Serine/threonine-protein kinase</keyword>
<dbReference type="InterPro" id="IPR008271">
    <property type="entry name" value="Ser/Thr_kinase_AS"/>
</dbReference>
<keyword evidence="10" id="KW-0418">Kinase</keyword>
<evidence type="ECO:0000256" key="16">
    <source>
        <dbReference type="SAM" id="MobiDB-lite"/>
    </source>
</evidence>
<dbReference type="OMA" id="GGHPFIT"/>
<dbReference type="InterPro" id="IPR001849">
    <property type="entry name" value="PH_domain"/>
</dbReference>
<dbReference type="Pfam" id="PF00069">
    <property type="entry name" value="Pkinase"/>
    <property type="match status" value="1"/>
</dbReference>
<dbReference type="STRING" id="6238.A8X5P7"/>
<dbReference type="InterPro" id="IPR017441">
    <property type="entry name" value="Protein_kinase_ATP_BS"/>
</dbReference>
<gene>
    <name evidence="20" type="primary">pdk-1.1</name>
    <name evidence="18" type="synonym">Cbr-pdk-1</name>
    <name evidence="20" type="synonym">pdk-1</name>
    <name evidence="20" type="ORF">CBG08059</name>
    <name evidence="18" type="ORF">CBG_08059</name>
</gene>
<dbReference type="GO" id="GO:0005524">
    <property type="term" value="F:ATP binding"/>
    <property type="evidence" value="ECO:0007669"/>
    <property type="project" value="UniProtKB-UniRule"/>
</dbReference>
<dbReference type="InParanoid" id="A8X5P7"/>
<evidence type="ECO:0000256" key="15">
    <source>
        <dbReference type="SAM" id="Coils"/>
    </source>
</evidence>
<evidence type="ECO:0000256" key="6">
    <source>
        <dbReference type="ARBA" id="ARBA00022490"/>
    </source>
</evidence>
<keyword evidence="15" id="KW-0175">Coiled coil</keyword>
<dbReference type="AlphaFoldDB" id="A8X5P7"/>
<dbReference type="InterPro" id="IPR011009">
    <property type="entry name" value="Kinase-like_dom_sf"/>
</dbReference>
<feature type="domain" description="Protein kinase" evidence="17">
    <location>
        <begin position="68"/>
        <end position="361"/>
    </location>
</feature>
<dbReference type="GO" id="GO:0008286">
    <property type="term" value="P:insulin receptor signaling pathway"/>
    <property type="evidence" value="ECO:0000318"/>
    <property type="project" value="GO_Central"/>
</dbReference>
<dbReference type="Gene3D" id="3.30.200.20">
    <property type="entry name" value="Phosphorylase Kinase, domain 1"/>
    <property type="match status" value="1"/>
</dbReference>
<feature type="coiled-coil region" evidence="15">
    <location>
        <begin position="606"/>
        <end position="640"/>
    </location>
</feature>
<evidence type="ECO:0000256" key="4">
    <source>
        <dbReference type="ARBA" id="ARBA00018538"/>
    </source>
</evidence>
<dbReference type="SMART" id="SM00233">
    <property type="entry name" value="PH"/>
    <property type="match status" value="1"/>
</dbReference>
<dbReference type="PROSITE" id="PS00108">
    <property type="entry name" value="PROTEIN_KINASE_ST"/>
    <property type="match status" value="1"/>
</dbReference>
<feature type="binding site" evidence="14">
    <location>
        <position position="97"/>
    </location>
    <ligand>
        <name>ATP</name>
        <dbReference type="ChEBI" id="CHEBI:30616"/>
    </ligand>
</feature>
<dbReference type="GO" id="GO:0004674">
    <property type="term" value="F:protein serine/threonine kinase activity"/>
    <property type="evidence" value="ECO:0000318"/>
    <property type="project" value="GO_Central"/>
</dbReference>
<dbReference type="GO" id="GO:0048638">
    <property type="term" value="P:regulation of developmental growth"/>
    <property type="evidence" value="ECO:0007669"/>
    <property type="project" value="UniProtKB-ARBA"/>
</dbReference>
<dbReference type="Pfam" id="PF14593">
    <property type="entry name" value="PH_3"/>
    <property type="match status" value="1"/>
</dbReference>
<dbReference type="EC" id="2.7.11.1" evidence="3"/>
<dbReference type="SUPFAM" id="SSF56112">
    <property type="entry name" value="Protein kinase-like (PK-like)"/>
    <property type="match status" value="1"/>
</dbReference>
<dbReference type="FunCoup" id="A8X5P7">
    <property type="interactions" value="2510"/>
</dbReference>
<keyword evidence="19" id="KW-1185">Reference proteome</keyword>
<name>A8X5P7_CAEBR</name>
<feature type="compositionally biased region" description="Polar residues" evidence="16">
    <location>
        <begin position="9"/>
        <end position="23"/>
    </location>
</feature>
<evidence type="ECO:0000256" key="8">
    <source>
        <dbReference type="ARBA" id="ARBA00022679"/>
    </source>
</evidence>
<reference evidence="18 19" key="2">
    <citation type="journal article" date="2011" name="PLoS Genet.">
        <title>Caenorhabditis briggsae recombinant inbred line genotypes reveal inter-strain incompatibility and the evolution of recombination.</title>
        <authorList>
            <person name="Ross J.A."/>
            <person name="Koboldt D.C."/>
            <person name="Staisch J.E."/>
            <person name="Chamberlin H.M."/>
            <person name="Gupta B.P."/>
            <person name="Miller R.D."/>
            <person name="Baird S.E."/>
            <person name="Haag E.S."/>
        </authorList>
    </citation>
    <scope>NUCLEOTIDE SEQUENCE [LARGE SCALE GENOMIC DNA]</scope>
    <source>
        <strain evidence="18 19">AF16</strain>
    </source>
</reference>
<evidence type="ECO:0000256" key="9">
    <source>
        <dbReference type="ARBA" id="ARBA00022741"/>
    </source>
</evidence>
<accession>A8X5P7</accession>